<sequence length="284" mass="29528">MTIHTPNPAQNIYNAPTQPAYALQSGNRNRTIPIPLDQAQGSVHGSADMGGAVGTQLGSAQNVNVSGSGGVVASARAASGQSAARAAIQGRNLKKGCGNRGGSGGGTSRNVSAGLGMYAQAQPQAQGQAQNLHTPVNYVHPYVHPQAHHLQAHHPQAHNPHPHNPMNHIQPLVGGVFGPHTPHIPRAGRVLPPLGPYIPRTGGARFPTRNLGGNRPAYGPLQPLPGLPVPFGYPQVGNENARRMGFGNGGMNVIVNGWDSRWDGSGGDRGRGAGPRGGRGRRRR</sequence>
<dbReference type="OrthoDB" id="3561856at2759"/>
<evidence type="ECO:0000256" key="1">
    <source>
        <dbReference type="SAM" id="MobiDB-lite"/>
    </source>
</evidence>
<organism evidence="2 3">
    <name type="scientific">Botrytis fragariae</name>
    <dbReference type="NCBI Taxonomy" id="1964551"/>
    <lineage>
        <taxon>Eukaryota</taxon>
        <taxon>Fungi</taxon>
        <taxon>Dikarya</taxon>
        <taxon>Ascomycota</taxon>
        <taxon>Pezizomycotina</taxon>
        <taxon>Leotiomycetes</taxon>
        <taxon>Helotiales</taxon>
        <taxon>Sclerotiniaceae</taxon>
        <taxon>Botrytis</taxon>
    </lineage>
</organism>
<keyword evidence="3" id="KW-1185">Reference proteome</keyword>
<proteinExistence type="predicted"/>
<name>A0A8H6ASV7_9HELO</name>
<dbReference type="RefSeq" id="XP_037191985.1">
    <property type="nucleotide sequence ID" value="XM_037338679.1"/>
</dbReference>
<feature type="compositionally biased region" description="Basic and acidic residues" evidence="1">
    <location>
        <begin position="260"/>
        <end position="271"/>
    </location>
</feature>
<evidence type="ECO:0000313" key="2">
    <source>
        <dbReference type="EMBL" id="KAF5873039.1"/>
    </source>
</evidence>
<reference evidence="2 3" key="1">
    <citation type="journal article" date="2020" name="Phytopathology">
        <title>A high-quality genome resource of Botrytis fragariae, a new and rapidly spreading fungal pathogen causing strawberry gray mold in the U.S.A.</title>
        <authorList>
            <person name="Wu Y."/>
            <person name="Saski C.A."/>
            <person name="Schnabel G."/>
            <person name="Xiao S."/>
            <person name="Hu M."/>
        </authorList>
    </citation>
    <scope>NUCLEOTIDE SEQUENCE [LARGE SCALE GENOMIC DNA]</scope>
    <source>
        <strain evidence="2 3">BVB16</strain>
    </source>
</reference>
<dbReference type="Proteomes" id="UP000531561">
    <property type="component" value="Unassembled WGS sequence"/>
</dbReference>
<accession>A0A8H6ASV7</accession>
<protein>
    <submittedName>
        <fullName evidence="2">Uncharacterized protein</fullName>
    </submittedName>
</protein>
<comment type="caution">
    <text evidence="2">The sequence shown here is derived from an EMBL/GenBank/DDBJ whole genome shotgun (WGS) entry which is preliminary data.</text>
</comment>
<feature type="region of interest" description="Disordered" evidence="1">
    <location>
        <begin position="260"/>
        <end position="284"/>
    </location>
</feature>
<dbReference type="EMBL" id="JABFCT010000009">
    <property type="protein sequence ID" value="KAF5873039.1"/>
    <property type="molecule type" value="Genomic_DNA"/>
</dbReference>
<gene>
    <name evidence="2" type="ORF">Bfra_008316</name>
</gene>
<dbReference type="AlphaFoldDB" id="A0A8H6ASV7"/>
<evidence type="ECO:0000313" key="3">
    <source>
        <dbReference type="Proteomes" id="UP000531561"/>
    </source>
</evidence>
<dbReference type="GeneID" id="59262371"/>